<reference evidence="6" key="1">
    <citation type="submission" date="2015-06" db="EMBL/GenBank/DDBJ databases">
        <title>Complete genome sequence and metabolic analysis of phthalate degradation pathway in Gordonia sp. QH-11.</title>
        <authorList>
            <person name="Jin D."/>
            <person name="Kong X."/>
            <person name="Bai Z."/>
        </authorList>
    </citation>
    <scope>NUCLEOTIDE SEQUENCE [LARGE SCALE GENOMIC DNA]</scope>
    <source>
        <strain evidence="6">QH-11</strain>
    </source>
</reference>
<keyword evidence="2" id="KW-0378">Hydrolase</keyword>
<feature type="region of interest" description="Disordered" evidence="3">
    <location>
        <begin position="42"/>
        <end position="139"/>
    </location>
</feature>
<dbReference type="Gene3D" id="3.10.450.30">
    <property type="entry name" value="Microbial ribonucleases"/>
    <property type="match status" value="1"/>
</dbReference>
<name>A0A0N9NE72_9ACTN</name>
<dbReference type="GO" id="GO:0003723">
    <property type="term" value="F:RNA binding"/>
    <property type="evidence" value="ECO:0007669"/>
    <property type="project" value="InterPro"/>
</dbReference>
<keyword evidence="6" id="KW-1185">Reference proteome</keyword>
<protein>
    <submittedName>
        <fullName evidence="5">Ribonuclease N1</fullName>
    </submittedName>
</protein>
<keyword evidence="4" id="KW-0812">Transmembrane</keyword>
<dbReference type="GO" id="GO:0004521">
    <property type="term" value="F:RNA endonuclease activity"/>
    <property type="evidence" value="ECO:0007669"/>
    <property type="project" value="InterPro"/>
</dbReference>
<dbReference type="AlphaFoldDB" id="A0A0N9NE72"/>
<gene>
    <name evidence="5" type="ORF">ACH46_02320</name>
</gene>
<dbReference type="Proteomes" id="UP000063789">
    <property type="component" value="Chromosome"/>
</dbReference>
<organism evidence="5 6">
    <name type="scientific">Gordonia phthalatica</name>
    <dbReference type="NCBI Taxonomy" id="1136941"/>
    <lineage>
        <taxon>Bacteria</taxon>
        <taxon>Bacillati</taxon>
        <taxon>Actinomycetota</taxon>
        <taxon>Actinomycetes</taxon>
        <taxon>Mycobacteriales</taxon>
        <taxon>Gordoniaceae</taxon>
        <taxon>Gordonia</taxon>
    </lineage>
</organism>
<evidence type="ECO:0000313" key="6">
    <source>
        <dbReference type="Proteomes" id="UP000063789"/>
    </source>
</evidence>
<keyword evidence="1" id="KW-0540">Nuclease</keyword>
<dbReference type="EMBL" id="CP011853">
    <property type="protein sequence ID" value="ALG83554.1"/>
    <property type="molecule type" value="Genomic_DNA"/>
</dbReference>
<evidence type="ECO:0000313" key="5">
    <source>
        <dbReference type="EMBL" id="ALG83554.1"/>
    </source>
</evidence>
<feature type="transmembrane region" description="Helical" evidence="4">
    <location>
        <begin position="15"/>
        <end position="35"/>
    </location>
</feature>
<proteinExistence type="predicted"/>
<feature type="compositionally biased region" description="Low complexity" evidence="3">
    <location>
        <begin position="44"/>
        <end position="54"/>
    </location>
</feature>
<dbReference type="InterPro" id="IPR000026">
    <property type="entry name" value="N1-like"/>
</dbReference>
<dbReference type="PATRIC" id="fig|1136941.3.peg.464"/>
<dbReference type="GO" id="GO:0016787">
    <property type="term" value="F:hydrolase activity"/>
    <property type="evidence" value="ECO:0007669"/>
    <property type="project" value="UniProtKB-KW"/>
</dbReference>
<evidence type="ECO:0000256" key="3">
    <source>
        <dbReference type="SAM" id="MobiDB-lite"/>
    </source>
</evidence>
<dbReference type="KEGG" id="goq:ACH46_02320"/>
<dbReference type="OrthoDB" id="5326845at2"/>
<keyword evidence="4" id="KW-1133">Transmembrane helix</keyword>
<keyword evidence="4" id="KW-0472">Membrane</keyword>
<dbReference type="Pfam" id="PF00545">
    <property type="entry name" value="Ribonuclease"/>
    <property type="match status" value="1"/>
</dbReference>
<dbReference type="RefSeq" id="WP_062391508.1">
    <property type="nucleotide sequence ID" value="NZ_CP011853.1"/>
</dbReference>
<dbReference type="STRING" id="1136941.ACH46_02320"/>
<evidence type="ECO:0000256" key="1">
    <source>
        <dbReference type="ARBA" id="ARBA00022722"/>
    </source>
</evidence>
<evidence type="ECO:0000256" key="2">
    <source>
        <dbReference type="ARBA" id="ARBA00022801"/>
    </source>
</evidence>
<evidence type="ECO:0000256" key="4">
    <source>
        <dbReference type="SAM" id="Phobius"/>
    </source>
</evidence>
<dbReference type="InterPro" id="IPR016191">
    <property type="entry name" value="Ribonuclease/ribotoxin"/>
</dbReference>
<reference evidence="5 6" key="2">
    <citation type="journal article" date="2017" name="Int. J. Syst. Evol. Microbiol.">
        <title>Gordonia phthalatica sp. nov., a di-n-butyl phthalate-degrading bacterium isolated from activated sludge.</title>
        <authorList>
            <person name="Jin D."/>
            <person name="Kong X."/>
            <person name="Jia M."/>
            <person name="Yu X."/>
            <person name="Wang X."/>
            <person name="Zhuang X."/>
            <person name="Deng Y."/>
            <person name="Bai Z."/>
        </authorList>
    </citation>
    <scope>NUCLEOTIDE SEQUENCE [LARGE SCALE GENOMIC DNA]</scope>
    <source>
        <strain evidence="5 6">QH-11</strain>
    </source>
</reference>
<accession>A0A0N9NE72</accession>
<sequence>MSNSSTETDLTKRRIIATALSVIALLAVLAFTWWIDGQGGPDETAAAASSTATAPLADGAANTAPGTTPSADTTRKPSPRPSARKSTAPKKQNGSVPARVADTLEQIDSGRWPEAANAPGTHGGDTFRNREGNLPTKSANGKRITYKEWDVNPKKRGQGRDAERIVTGSDGSAWYTLDHYQTFTQIRGPSA</sequence>
<dbReference type="SUPFAM" id="SSF53933">
    <property type="entry name" value="Microbial ribonucleases"/>
    <property type="match status" value="1"/>
</dbReference>